<evidence type="ECO:0000313" key="2">
    <source>
        <dbReference type="EMBL" id="GMT20960.1"/>
    </source>
</evidence>
<dbReference type="PANTHER" id="PTHR22744">
    <property type="entry name" value="HELIX LOOP HELIX PROTEIN 21-RELATED"/>
    <property type="match status" value="1"/>
</dbReference>
<evidence type="ECO:0000313" key="3">
    <source>
        <dbReference type="EMBL" id="GMT20988.1"/>
    </source>
</evidence>
<keyword evidence="4" id="KW-1185">Reference proteome</keyword>
<proteinExistence type="predicted"/>
<dbReference type="PANTHER" id="PTHR22744:SF14">
    <property type="entry name" value="BTB DOMAIN-CONTAINING PROTEIN-RELATED"/>
    <property type="match status" value="1"/>
</dbReference>
<reference evidence="3" key="1">
    <citation type="submission" date="2023-10" db="EMBL/GenBank/DDBJ databases">
        <title>Genome assembly of Pristionchus species.</title>
        <authorList>
            <person name="Yoshida K."/>
            <person name="Sommer R.J."/>
        </authorList>
    </citation>
    <scope>NUCLEOTIDE SEQUENCE</scope>
    <source>
        <strain evidence="3">RS5133</strain>
    </source>
</reference>
<dbReference type="InterPro" id="IPR000210">
    <property type="entry name" value="BTB/POZ_dom"/>
</dbReference>
<dbReference type="Gene3D" id="3.30.710.10">
    <property type="entry name" value="Potassium Channel Kv1.1, Chain A"/>
    <property type="match status" value="1"/>
</dbReference>
<gene>
    <name evidence="2" type="ORF">PFISCL1PPCAC_12258</name>
    <name evidence="3" type="ORF">PFISCL1PPCAC_12286</name>
</gene>
<dbReference type="EMBL" id="BTSY01000003">
    <property type="protein sequence ID" value="GMT20960.1"/>
    <property type="molecule type" value="Genomic_DNA"/>
</dbReference>
<dbReference type="Pfam" id="PF00651">
    <property type="entry name" value="BTB"/>
    <property type="match status" value="1"/>
</dbReference>
<accession>A0AAV5VNH9</accession>
<name>A0AAV5VNH9_9BILA</name>
<dbReference type="InterPro" id="IPR011333">
    <property type="entry name" value="SKP1/BTB/POZ_sf"/>
</dbReference>
<feature type="non-terminal residue" evidence="3">
    <location>
        <position position="178"/>
    </location>
</feature>
<comment type="caution">
    <text evidence="3">The sequence shown here is derived from an EMBL/GenBank/DDBJ whole genome shotgun (WGS) entry which is preliminary data.</text>
</comment>
<dbReference type="EMBL" id="BTSY01000003">
    <property type="protein sequence ID" value="GMT20988.1"/>
    <property type="molecule type" value="Genomic_DNA"/>
</dbReference>
<evidence type="ECO:0000259" key="1">
    <source>
        <dbReference type="PROSITE" id="PS50097"/>
    </source>
</evidence>
<feature type="non-terminal residue" evidence="3">
    <location>
        <position position="1"/>
    </location>
</feature>
<dbReference type="PROSITE" id="PS50097">
    <property type="entry name" value="BTB"/>
    <property type="match status" value="1"/>
</dbReference>
<dbReference type="AlphaFoldDB" id="A0AAV5VNH9"/>
<protein>
    <recommendedName>
        <fullName evidence="1">BTB domain-containing protein</fullName>
    </recommendedName>
</protein>
<sequence>VLWWCEVKTAFTITYNFQSTFTASRVCNTVIRKNMDSWCTLSTTEVLQLDKDINWRCKVLVEITIEENGEKFNVKQPIFDFLSPFDGILVIGDEKIHVNKKFLASQSEYFFALFNRDFKESKQEEIEIEDVDPQDLRTALSNLYGLKDLPITDDNVENILVVAHRFDLKFVVTVSELV</sequence>
<dbReference type="SUPFAM" id="SSF54695">
    <property type="entry name" value="POZ domain"/>
    <property type="match status" value="1"/>
</dbReference>
<dbReference type="CDD" id="cd18186">
    <property type="entry name" value="BTB_POZ_ZBTB_KLHL-like"/>
    <property type="match status" value="1"/>
</dbReference>
<dbReference type="SMART" id="SM00225">
    <property type="entry name" value="BTB"/>
    <property type="match status" value="1"/>
</dbReference>
<evidence type="ECO:0000313" key="4">
    <source>
        <dbReference type="Proteomes" id="UP001432322"/>
    </source>
</evidence>
<feature type="domain" description="BTB" evidence="1">
    <location>
        <begin position="85"/>
        <end position="144"/>
    </location>
</feature>
<dbReference type="Proteomes" id="UP001432322">
    <property type="component" value="Unassembled WGS sequence"/>
</dbReference>
<organism evidence="3 4">
    <name type="scientific">Pristionchus fissidentatus</name>
    <dbReference type="NCBI Taxonomy" id="1538716"/>
    <lineage>
        <taxon>Eukaryota</taxon>
        <taxon>Metazoa</taxon>
        <taxon>Ecdysozoa</taxon>
        <taxon>Nematoda</taxon>
        <taxon>Chromadorea</taxon>
        <taxon>Rhabditida</taxon>
        <taxon>Rhabditina</taxon>
        <taxon>Diplogasteromorpha</taxon>
        <taxon>Diplogasteroidea</taxon>
        <taxon>Neodiplogasteridae</taxon>
        <taxon>Pristionchus</taxon>
    </lineage>
</organism>